<protein>
    <submittedName>
        <fullName evidence="3">Rhodanese-like domain-containing protein</fullName>
    </submittedName>
</protein>
<feature type="transmembrane region" description="Helical" evidence="1">
    <location>
        <begin position="7"/>
        <end position="26"/>
    </location>
</feature>
<dbReference type="PANTHER" id="PTHR43031">
    <property type="entry name" value="FAD-DEPENDENT OXIDOREDUCTASE"/>
    <property type="match status" value="1"/>
</dbReference>
<evidence type="ECO:0000313" key="3">
    <source>
        <dbReference type="EMBL" id="PSR33707.1"/>
    </source>
</evidence>
<dbReference type="InterPro" id="IPR001763">
    <property type="entry name" value="Rhodanese-like_dom"/>
</dbReference>
<dbReference type="PANTHER" id="PTHR43031:SF7">
    <property type="entry name" value="NITRIC OXIDE REDUCTASE FLRD-NAD(+) REDUCTASE"/>
    <property type="match status" value="1"/>
</dbReference>
<accession>A0A2T2XGV4</accession>
<evidence type="ECO:0000313" key="4">
    <source>
        <dbReference type="Proteomes" id="UP000242972"/>
    </source>
</evidence>
<organism evidence="3 4">
    <name type="scientific">Sulfobacillus benefaciens</name>
    <dbReference type="NCBI Taxonomy" id="453960"/>
    <lineage>
        <taxon>Bacteria</taxon>
        <taxon>Bacillati</taxon>
        <taxon>Bacillota</taxon>
        <taxon>Clostridia</taxon>
        <taxon>Eubacteriales</taxon>
        <taxon>Clostridiales Family XVII. Incertae Sedis</taxon>
        <taxon>Sulfobacillus</taxon>
    </lineage>
</organism>
<dbReference type="SUPFAM" id="SSF52821">
    <property type="entry name" value="Rhodanese/Cell cycle control phosphatase"/>
    <property type="match status" value="2"/>
</dbReference>
<dbReference type="SMART" id="SM00450">
    <property type="entry name" value="RHOD"/>
    <property type="match status" value="2"/>
</dbReference>
<feature type="domain" description="Rhodanese" evidence="2">
    <location>
        <begin position="255"/>
        <end position="335"/>
    </location>
</feature>
<keyword evidence="1" id="KW-0472">Membrane</keyword>
<dbReference type="InterPro" id="IPR050229">
    <property type="entry name" value="GlpE_sulfurtransferase"/>
</dbReference>
<evidence type="ECO:0000259" key="2">
    <source>
        <dbReference type="PROSITE" id="PS50206"/>
    </source>
</evidence>
<name>A0A2T2XGV4_9FIRM</name>
<dbReference type="AlphaFoldDB" id="A0A2T2XGV4"/>
<dbReference type="Proteomes" id="UP000242972">
    <property type="component" value="Unassembled WGS sequence"/>
</dbReference>
<dbReference type="InterPro" id="IPR036873">
    <property type="entry name" value="Rhodanese-like_dom_sf"/>
</dbReference>
<evidence type="ECO:0000256" key="1">
    <source>
        <dbReference type="SAM" id="Phobius"/>
    </source>
</evidence>
<reference evidence="3 4" key="1">
    <citation type="journal article" date="2014" name="BMC Genomics">
        <title>Comparison of environmental and isolate Sulfobacillus genomes reveals diverse carbon, sulfur, nitrogen, and hydrogen metabolisms.</title>
        <authorList>
            <person name="Justice N.B."/>
            <person name="Norman A."/>
            <person name="Brown C.T."/>
            <person name="Singh A."/>
            <person name="Thomas B.C."/>
            <person name="Banfield J.F."/>
        </authorList>
    </citation>
    <scope>NUCLEOTIDE SEQUENCE [LARGE SCALE GENOMIC DNA]</scope>
    <source>
        <strain evidence="3">AMDSBA4</strain>
    </source>
</reference>
<dbReference type="CDD" id="cd00158">
    <property type="entry name" value="RHOD"/>
    <property type="match status" value="2"/>
</dbReference>
<sequence>MPKILRRWWIIGGLAIVLAMAAGWLFSRSIKTGGVRPQSSYGIPAAKPMRYFGDAARHHDYQITAQTLHQWLASGRPVTMIDVRQPSGTEGFDFGHIPGAHNIPLQWFGTELTATHSYTKIVAVDGGVMAPVHFFPLPRHTPIVVMCYDGDGGEMTPAILRLLGYQAYGLKDGVSSWSPLLNVWPAPSQVTNLPLTQGSGDSPHLNAPVTGNDVLGFSWASKVKNYWTNLNRTYPAGYSRPWTISPQALLAALSGSNPPQVIDLRSRANFAQGHIADSINIPFADLGANLSLLSSTRQVVLVSRTLQDSAQACAVLRLLGYHAYVLQRGIVTWSSILGTIPAPHHYPVVAGP</sequence>
<comment type="caution">
    <text evidence="3">The sequence shown here is derived from an EMBL/GenBank/DDBJ whole genome shotgun (WGS) entry which is preliminary data.</text>
</comment>
<dbReference type="Pfam" id="PF00581">
    <property type="entry name" value="Rhodanese"/>
    <property type="match status" value="2"/>
</dbReference>
<proteinExistence type="predicted"/>
<dbReference type="Gene3D" id="3.40.250.10">
    <property type="entry name" value="Rhodanese-like domain"/>
    <property type="match status" value="2"/>
</dbReference>
<feature type="domain" description="Rhodanese" evidence="2">
    <location>
        <begin position="74"/>
        <end position="179"/>
    </location>
</feature>
<dbReference type="EMBL" id="PXYW01000017">
    <property type="protein sequence ID" value="PSR33707.1"/>
    <property type="molecule type" value="Genomic_DNA"/>
</dbReference>
<keyword evidence="1" id="KW-0812">Transmembrane</keyword>
<dbReference type="PROSITE" id="PS50206">
    <property type="entry name" value="RHODANESE_3"/>
    <property type="match status" value="2"/>
</dbReference>
<gene>
    <name evidence="3" type="ORF">C7B46_08870</name>
</gene>
<keyword evidence="1" id="KW-1133">Transmembrane helix</keyword>